<keyword evidence="2" id="KW-0813">Transport</keyword>
<dbReference type="Gene3D" id="1.20.1510.10">
    <property type="entry name" value="Cation efflux protein transmembrane domain"/>
    <property type="match status" value="1"/>
</dbReference>
<dbReference type="InterPro" id="IPR036837">
    <property type="entry name" value="Cation_efflux_CTD_sf"/>
</dbReference>
<evidence type="ECO:0000256" key="4">
    <source>
        <dbReference type="ARBA" id="ARBA00022989"/>
    </source>
</evidence>
<dbReference type="InterPro" id="IPR027470">
    <property type="entry name" value="Cation_efflux_CTD"/>
</dbReference>
<evidence type="ECO:0000256" key="6">
    <source>
        <dbReference type="SAM" id="Phobius"/>
    </source>
</evidence>
<evidence type="ECO:0000256" key="3">
    <source>
        <dbReference type="ARBA" id="ARBA00022692"/>
    </source>
</evidence>
<organism evidence="9 10">
    <name type="scientific">Chlamydomonas eustigma</name>
    <dbReference type="NCBI Taxonomy" id="1157962"/>
    <lineage>
        <taxon>Eukaryota</taxon>
        <taxon>Viridiplantae</taxon>
        <taxon>Chlorophyta</taxon>
        <taxon>core chlorophytes</taxon>
        <taxon>Chlorophyceae</taxon>
        <taxon>CS clade</taxon>
        <taxon>Chlamydomonadales</taxon>
        <taxon>Chlamydomonadaceae</taxon>
        <taxon>Chlamydomonas</taxon>
    </lineage>
</organism>
<evidence type="ECO:0000256" key="5">
    <source>
        <dbReference type="ARBA" id="ARBA00023136"/>
    </source>
</evidence>
<dbReference type="AlphaFoldDB" id="A0A250XH16"/>
<evidence type="ECO:0008006" key="11">
    <source>
        <dbReference type="Google" id="ProtNLM"/>
    </source>
</evidence>
<dbReference type="SUPFAM" id="SSF161111">
    <property type="entry name" value="Cation efflux protein transmembrane domain-like"/>
    <property type="match status" value="1"/>
</dbReference>
<dbReference type="EMBL" id="BEGY01000079">
    <property type="protein sequence ID" value="GAX82368.1"/>
    <property type="molecule type" value="Genomic_DNA"/>
</dbReference>
<dbReference type="Pfam" id="PF16916">
    <property type="entry name" value="ZT_dimer"/>
    <property type="match status" value="1"/>
</dbReference>
<dbReference type="InterPro" id="IPR050291">
    <property type="entry name" value="CDF_Transporter"/>
</dbReference>
<dbReference type="NCBIfam" id="TIGR01297">
    <property type="entry name" value="CDF"/>
    <property type="match status" value="1"/>
</dbReference>
<dbReference type="Gene3D" id="3.30.70.1350">
    <property type="entry name" value="Cation efflux protein, cytoplasmic domain"/>
    <property type="match status" value="1"/>
</dbReference>
<comment type="subcellular location">
    <subcellularLocation>
        <location evidence="1">Membrane</location>
        <topology evidence="1">Multi-pass membrane protein</topology>
    </subcellularLocation>
</comment>
<keyword evidence="10" id="KW-1185">Reference proteome</keyword>
<dbReference type="STRING" id="1157962.A0A250XH16"/>
<comment type="caution">
    <text evidence="9">The sequence shown here is derived from an EMBL/GenBank/DDBJ whole genome shotgun (WGS) entry which is preliminary data.</text>
</comment>
<dbReference type="InterPro" id="IPR002524">
    <property type="entry name" value="Cation_efflux"/>
</dbReference>
<gene>
    <name evidence="9" type="ORF">CEUSTIGMA_g9797.t1</name>
</gene>
<dbReference type="InterPro" id="IPR027469">
    <property type="entry name" value="Cation_efflux_TMD_sf"/>
</dbReference>
<dbReference type="GO" id="GO:0008324">
    <property type="term" value="F:monoatomic cation transmembrane transporter activity"/>
    <property type="evidence" value="ECO:0007669"/>
    <property type="project" value="InterPro"/>
</dbReference>
<dbReference type="InterPro" id="IPR058533">
    <property type="entry name" value="Cation_efflux_TM"/>
</dbReference>
<evidence type="ECO:0000313" key="10">
    <source>
        <dbReference type="Proteomes" id="UP000232323"/>
    </source>
</evidence>
<dbReference type="Pfam" id="PF01545">
    <property type="entry name" value="Cation_efflux"/>
    <property type="match status" value="1"/>
</dbReference>
<proteinExistence type="predicted"/>
<dbReference type="GO" id="GO:0016020">
    <property type="term" value="C:membrane"/>
    <property type="evidence" value="ECO:0007669"/>
    <property type="project" value="UniProtKB-SubCell"/>
</dbReference>
<feature type="transmembrane region" description="Helical" evidence="6">
    <location>
        <begin position="205"/>
        <end position="227"/>
    </location>
</feature>
<protein>
    <recommendedName>
        <fullName evidence="11">Cation efflux protein cytoplasmic domain-containing protein</fullName>
    </recommendedName>
</protein>
<dbReference type="PANTHER" id="PTHR43840:SF52">
    <property type="entry name" value="CATION EFFLUX FAMILY PROTEIN"/>
    <property type="match status" value="1"/>
</dbReference>
<evidence type="ECO:0000313" key="9">
    <source>
        <dbReference type="EMBL" id="GAX82368.1"/>
    </source>
</evidence>
<evidence type="ECO:0000259" key="7">
    <source>
        <dbReference type="Pfam" id="PF01545"/>
    </source>
</evidence>
<keyword evidence="5 6" id="KW-0472">Membrane</keyword>
<evidence type="ECO:0000256" key="1">
    <source>
        <dbReference type="ARBA" id="ARBA00004141"/>
    </source>
</evidence>
<feature type="transmembrane region" description="Helical" evidence="6">
    <location>
        <begin position="167"/>
        <end position="185"/>
    </location>
</feature>
<keyword evidence="3 6" id="KW-0812">Transmembrane</keyword>
<feature type="transmembrane region" description="Helical" evidence="6">
    <location>
        <begin position="126"/>
        <end position="146"/>
    </location>
</feature>
<feature type="transmembrane region" description="Helical" evidence="6">
    <location>
        <begin position="98"/>
        <end position="120"/>
    </location>
</feature>
<evidence type="ECO:0000259" key="8">
    <source>
        <dbReference type="Pfam" id="PF16916"/>
    </source>
</evidence>
<reference evidence="9 10" key="1">
    <citation type="submission" date="2017-08" db="EMBL/GenBank/DDBJ databases">
        <title>Acidophilic green algal genome provides insights into adaptation to an acidic environment.</title>
        <authorList>
            <person name="Hirooka S."/>
            <person name="Hirose Y."/>
            <person name="Kanesaki Y."/>
            <person name="Higuchi S."/>
            <person name="Fujiwara T."/>
            <person name="Onuma R."/>
            <person name="Era A."/>
            <person name="Ohbayashi R."/>
            <person name="Uzuka A."/>
            <person name="Nozaki H."/>
            <person name="Yoshikawa H."/>
            <person name="Miyagishima S.Y."/>
        </authorList>
    </citation>
    <scope>NUCLEOTIDE SEQUENCE [LARGE SCALE GENOMIC DNA]</scope>
    <source>
        <strain evidence="9 10">NIES-2499</strain>
    </source>
</reference>
<feature type="domain" description="Cation efflux protein transmembrane" evidence="7">
    <location>
        <begin position="102"/>
        <end position="294"/>
    </location>
</feature>
<sequence length="412" mass="45149">MMSGATDDKNLNSTFRRSPTLNSSIVNRVTTVTSTFDQPSVIIANDRSVTIRGGSEVSFSRESAVVSYGQSGEIALDVPLLQNDGGEESKALHRKLDFAYNVSWIVNIILLISKAYVWWISGSKSVLASLVDSFVDLVSQVVIFIAEWQSQKMDPRFPVGQARLETIGVLACALIMALSSYQVILESAGDLYNGLVEGLLPTIDASLIMYVVLGSATVLKAICYMLCSALASKSDSMVALAEDHLNDIMSNLAAAITACIAIEVDNAWWVDGAGAITISLYILWRWFDIAKGQVDKIVGRGAPEDFLEQLSSIASEHSQEIAVDCIRAYYFGSKYMVEMEIVMPVTTTFKHVHDISLSLQNKLESLDCVERAFVHADYESRSEPEHRTERLLQGLPVVREASAETLTTPALK</sequence>
<dbReference type="PANTHER" id="PTHR43840">
    <property type="entry name" value="MITOCHONDRIAL METAL TRANSPORTER 1-RELATED"/>
    <property type="match status" value="1"/>
</dbReference>
<dbReference type="Proteomes" id="UP000232323">
    <property type="component" value="Unassembled WGS sequence"/>
</dbReference>
<dbReference type="SUPFAM" id="SSF160240">
    <property type="entry name" value="Cation efflux protein cytoplasmic domain-like"/>
    <property type="match status" value="1"/>
</dbReference>
<accession>A0A250XH16</accession>
<keyword evidence="4 6" id="KW-1133">Transmembrane helix</keyword>
<feature type="domain" description="Cation efflux protein cytoplasmic" evidence="8">
    <location>
        <begin position="303"/>
        <end position="377"/>
    </location>
</feature>
<evidence type="ECO:0000256" key="2">
    <source>
        <dbReference type="ARBA" id="ARBA00022448"/>
    </source>
</evidence>
<name>A0A250XH16_9CHLO</name>
<dbReference type="OrthoDB" id="78296at2759"/>